<comment type="caution">
    <text evidence="1">The sequence shown here is derived from an EMBL/GenBank/DDBJ whole genome shotgun (WGS) entry which is preliminary data.</text>
</comment>
<dbReference type="OrthoDB" id="291890at2"/>
<organism evidence="1 2">
    <name type="scientific">Blastopirellula marina</name>
    <dbReference type="NCBI Taxonomy" id="124"/>
    <lineage>
        <taxon>Bacteria</taxon>
        <taxon>Pseudomonadati</taxon>
        <taxon>Planctomycetota</taxon>
        <taxon>Planctomycetia</taxon>
        <taxon>Pirellulales</taxon>
        <taxon>Pirellulaceae</taxon>
        <taxon>Blastopirellula</taxon>
    </lineage>
</organism>
<accession>A0A2S8FN65</accession>
<sequence length="147" mass="16230">MRTNYLIGAFAIVAAVGIYAVAQDGESPRQDKGAKTSVAVKLDELLHQRRDTLASAYEHTLQQYNSGLCTYHEVLGAEAELANAELELASTIAARQVIHERRIKALRQQEAIMEKRVSSGTGGDLQLYQAKASRLQAEIEMLRDTED</sequence>
<evidence type="ECO:0000313" key="1">
    <source>
        <dbReference type="EMBL" id="PQO33645.1"/>
    </source>
</evidence>
<gene>
    <name evidence="1" type="ORF">C5Y98_15505</name>
</gene>
<evidence type="ECO:0000313" key="2">
    <source>
        <dbReference type="Proteomes" id="UP000239388"/>
    </source>
</evidence>
<reference evidence="1 2" key="1">
    <citation type="submission" date="2018-02" db="EMBL/GenBank/DDBJ databases">
        <title>Comparative genomes isolates from brazilian mangrove.</title>
        <authorList>
            <person name="Araujo J.E."/>
            <person name="Taketani R.G."/>
            <person name="Silva M.C.P."/>
            <person name="Loureco M.V."/>
            <person name="Andreote F.D."/>
        </authorList>
    </citation>
    <scope>NUCLEOTIDE SEQUENCE [LARGE SCALE GENOMIC DNA]</scope>
    <source>
        <strain evidence="1 2">NAP PRIS-MGV</strain>
    </source>
</reference>
<dbReference type="SUPFAM" id="SSF56954">
    <property type="entry name" value="Outer membrane efflux proteins (OEP)"/>
    <property type="match status" value="1"/>
</dbReference>
<dbReference type="Proteomes" id="UP000239388">
    <property type="component" value="Unassembled WGS sequence"/>
</dbReference>
<dbReference type="AlphaFoldDB" id="A0A2S8FN65"/>
<dbReference type="RefSeq" id="WP_105355277.1">
    <property type="nucleotide sequence ID" value="NZ_PUIB01000017.1"/>
</dbReference>
<protein>
    <submittedName>
        <fullName evidence="1">Uncharacterized protein</fullName>
    </submittedName>
</protein>
<name>A0A2S8FN65_9BACT</name>
<dbReference type="EMBL" id="PUIB01000017">
    <property type="protein sequence ID" value="PQO33645.1"/>
    <property type="molecule type" value="Genomic_DNA"/>
</dbReference>
<proteinExistence type="predicted"/>